<protein>
    <submittedName>
        <fullName evidence="1">Uncharacterized protein</fullName>
    </submittedName>
</protein>
<gene>
    <name evidence="1" type="ORF">O6H91_23G024200</name>
</gene>
<accession>A0ACC2A8Z7</accession>
<evidence type="ECO:0000313" key="1">
    <source>
        <dbReference type="EMBL" id="KAJ7514050.1"/>
    </source>
</evidence>
<name>A0ACC2A8Z7_DIPCM</name>
<sequence>MASSEGVSLSRSLGASEENWTRSTAGGTGIAVFGIALKRHVDINSIELAAKKVAENHALLRVQIAETSKGKLSFELKPEPWTPAIEELPWPTVVEGENNSGVLVLPDAHKHPGLSSALHEIVTNELNISFLDSDKAGYPLDIFQIHVYFQKHHHQTIIILRFHSGAFDRHSSVVAAQEFLSSLNAAVDGKDAPLSTASDKNGVFPSMEDLIPKGKASKGFLKKGLDAVGYAVNSVKNSLLPFQPGFAAQKQQPFRSEILSYTLGISGTEALMAACKKENTTYAAALAAAILKAAANVKELKDKKQDAFSFTSVLSCRPFFEPPLEDLVLGNYSAGLPQDEQVKENVSFWDLARRVSASTQKELSKSRQFSELSVLNMLFSQVLKHPSLTPNSSLRTSLFTLFVDGPVKIQVDKLENLHLAGTFGPFASMHFIGPCLCVGEALNKGPELSLSFIYPTPVYSRSQLEAFVTSALDLLKDTTKGY</sequence>
<dbReference type="Proteomes" id="UP001162992">
    <property type="component" value="Chromosome 23"/>
</dbReference>
<proteinExistence type="predicted"/>
<organism evidence="1 2">
    <name type="scientific">Diphasiastrum complanatum</name>
    <name type="common">Issler's clubmoss</name>
    <name type="synonym">Lycopodium complanatum</name>
    <dbReference type="NCBI Taxonomy" id="34168"/>
    <lineage>
        <taxon>Eukaryota</taxon>
        <taxon>Viridiplantae</taxon>
        <taxon>Streptophyta</taxon>
        <taxon>Embryophyta</taxon>
        <taxon>Tracheophyta</taxon>
        <taxon>Lycopodiopsida</taxon>
        <taxon>Lycopodiales</taxon>
        <taxon>Lycopodiaceae</taxon>
        <taxon>Lycopodioideae</taxon>
        <taxon>Diphasiastrum</taxon>
    </lineage>
</organism>
<comment type="caution">
    <text evidence="1">The sequence shown here is derived from an EMBL/GenBank/DDBJ whole genome shotgun (WGS) entry which is preliminary data.</text>
</comment>
<reference evidence="2" key="1">
    <citation type="journal article" date="2024" name="Proc. Natl. Acad. Sci. U.S.A.">
        <title>Extraordinary preservation of gene collinearity over three hundred million years revealed in homosporous lycophytes.</title>
        <authorList>
            <person name="Li C."/>
            <person name="Wickell D."/>
            <person name="Kuo L.Y."/>
            <person name="Chen X."/>
            <person name="Nie B."/>
            <person name="Liao X."/>
            <person name="Peng D."/>
            <person name="Ji J."/>
            <person name="Jenkins J."/>
            <person name="Williams M."/>
            <person name="Shu S."/>
            <person name="Plott C."/>
            <person name="Barry K."/>
            <person name="Rajasekar S."/>
            <person name="Grimwood J."/>
            <person name="Han X."/>
            <person name="Sun S."/>
            <person name="Hou Z."/>
            <person name="He W."/>
            <person name="Dai G."/>
            <person name="Sun C."/>
            <person name="Schmutz J."/>
            <person name="Leebens-Mack J.H."/>
            <person name="Li F.W."/>
            <person name="Wang L."/>
        </authorList>
    </citation>
    <scope>NUCLEOTIDE SEQUENCE [LARGE SCALE GENOMIC DNA]</scope>
    <source>
        <strain evidence="2">cv. PW_Plant_1</strain>
    </source>
</reference>
<dbReference type="EMBL" id="CM055114">
    <property type="protein sequence ID" value="KAJ7514050.1"/>
    <property type="molecule type" value="Genomic_DNA"/>
</dbReference>
<keyword evidence="2" id="KW-1185">Reference proteome</keyword>
<evidence type="ECO:0000313" key="2">
    <source>
        <dbReference type="Proteomes" id="UP001162992"/>
    </source>
</evidence>